<protein>
    <submittedName>
        <fullName evidence="3">Outer membrane protein beta-barrel domain-containing protein</fullName>
    </submittedName>
</protein>
<evidence type="ECO:0000256" key="1">
    <source>
        <dbReference type="SAM" id="SignalP"/>
    </source>
</evidence>
<feature type="domain" description="Outer membrane protein beta-barrel" evidence="2">
    <location>
        <begin position="30"/>
        <end position="199"/>
    </location>
</feature>
<evidence type="ECO:0000313" key="4">
    <source>
        <dbReference type="Proteomes" id="UP000199534"/>
    </source>
</evidence>
<evidence type="ECO:0000313" key="3">
    <source>
        <dbReference type="EMBL" id="SFR32144.1"/>
    </source>
</evidence>
<proteinExistence type="predicted"/>
<name>A0A1I6FQJ0_9FLAO</name>
<evidence type="ECO:0000259" key="2">
    <source>
        <dbReference type="Pfam" id="PF13568"/>
    </source>
</evidence>
<reference evidence="3 4" key="1">
    <citation type="submission" date="2016-10" db="EMBL/GenBank/DDBJ databases">
        <authorList>
            <person name="de Groot N.N."/>
        </authorList>
    </citation>
    <scope>NUCLEOTIDE SEQUENCE [LARGE SCALE GENOMIC DNA]</scope>
    <source>
        <strain evidence="3 4">DSM 21019</strain>
    </source>
</reference>
<feature type="signal peptide" evidence="1">
    <location>
        <begin position="1"/>
        <end position="18"/>
    </location>
</feature>
<dbReference type="Proteomes" id="UP000199534">
    <property type="component" value="Unassembled WGS sequence"/>
</dbReference>
<dbReference type="RefSeq" id="WP_092980294.1">
    <property type="nucleotide sequence ID" value="NZ_FOYQ01000001.1"/>
</dbReference>
<accession>A0A1I6FQJ0</accession>
<keyword evidence="1" id="KW-0732">Signal</keyword>
<gene>
    <name evidence="3" type="ORF">SAMN04490243_0433</name>
</gene>
<dbReference type="Pfam" id="PF13568">
    <property type="entry name" value="OMP_b-brl_2"/>
    <property type="match status" value="1"/>
</dbReference>
<feature type="chain" id="PRO_5011533339" evidence="1">
    <location>
        <begin position="19"/>
        <end position="229"/>
    </location>
</feature>
<dbReference type="AlphaFoldDB" id="A0A1I6FQJ0"/>
<sequence length="229" mass="26294">MKHILTFFLALVCLSASQAQFKKDPILNLQNEDKRLLNWGYYLGFNSFDFKFEYRNDLPIVEVETNLGFNVGLIGELRLNEFLDVRFEPGLFYSKRLLTFPSAPMDDQLREVNSTYISFPLLLKMSARRFGNWKPFVIAGGSTAINLGANEASLDDNSSGNFRMKQQVYAYELGFGIDFYLEYFKFSPSIRGVFTLNNELVPDVDPASPWTGNIEAMRTRGIFVNFTFE</sequence>
<dbReference type="OrthoDB" id="1467485at2"/>
<dbReference type="STRING" id="400055.SAMN04490243_0433"/>
<dbReference type="InterPro" id="IPR025665">
    <property type="entry name" value="Beta-barrel_OMP_2"/>
</dbReference>
<keyword evidence="4" id="KW-1185">Reference proteome</keyword>
<organism evidence="3 4">
    <name type="scientific">Robiginitalea myxolifaciens</name>
    <dbReference type="NCBI Taxonomy" id="400055"/>
    <lineage>
        <taxon>Bacteria</taxon>
        <taxon>Pseudomonadati</taxon>
        <taxon>Bacteroidota</taxon>
        <taxon>Flavobacteriia</taxon>
        <taxon>Flavobacteriales</taxon>
        <taxon>Flavobacteriaceae</taxon>
        <taxon>Robiginitalea</taxon>
    </lineage>
</organism>
<dbReference type="EMBL" id="FOYQ01000001">
    <property type="protein sequence ID" value="SFR32144.1"/>
    <property type="molecule type" value="Genomic_DNA"/>
</dbReference>